<dbReference type="InterPro" id="IPR039424">
    <property type="entry name" value="SBP_5"/>
</dbReference>
<accession>A0A1H3FUM8</accession>
<evidence type="ECO:0000259" key="4">
    <source>
        <dbReference type="Pfam" id="PF00496"/>
    </source>
</evidence>
<dbReference type="CDD" id="cd00995">
    <property type="entry name" value="PBP2_NikA_DppA_OppA_like"/>
    <property type="match status" value="1"/>
</dbReference>
<dbReference type="Gene3D" id="3.40.190.10">
    <property type="entry name" value="Periplasmic binding protein-like II"/>
    <property type="match status" value="2"/>
</dbReference>
<organism evidence="5 6">
    <name type="scientific">Acetomicrobium thermoterrenum DSM 13490</name>
    <dbReference type="NCBI Taxonomy" id="1120987"/>
    <lineage>
        <taxon>Bacteria</taxon>
        <taxon>Thermotogati</taxon>
        <taxon>Synergistota</taxon>
        <taxon>Synergistia</taxon>
        <taxon>Synergistales</taxon>
        <taxon>Acetomicrobiaceae</taxon>
        <taxon>Acetomicrobium</taxon>
    </lineage>
</organism>
<evidence type="ECO:0000313" key="6">
    <source>
        <dbReference type="Proteomes" id="UP000199266"/>
    </source>
</evidence>
<comment type="similarity">
    <text evidence="1">Belongs to the bacterial solute-binding protein 5 family.</text>
</comment>
<reference evidence="6" key="1">
    <citation type="submission" date="2016-10" db="EMBL/GenBank/DDBJ databases">
        <authorList>
            <person name="Varghese N."/>
            <person name="Submissions S."/>
        </authorList>
    </citation>
    <scope>NUCLEOTIDE SEQUENCE [LARGE SCALE GENOMIC DNA]</scope>
    <source>
        <strain evidence="6">DSM 13490</strain>
    </source>
</reference>
<name>A0A1H3FUM8_9BACT</name>
<evidence type="ECO:0000256" key="1">
    <source>
        <dbReference type="ARBA" id="ARBA00005695"/>
    </source>
</evidence>
<dbReference type="PANTHER" id="PTHR30290">
    <property type="entry name" value="PERIPLASMIC BINDING COMPONENT OF ABC TRANSPORTER"/>
    <property type="match status" value="1"/>
</dbReference>
<dbReference type="Proteomes" id="UP000199266">
    <property type="component" value="Unassembled WGS sequence"/>
</dbReference>
<evidence type="ECO:0000256" key="2">
    <source>
        <dbReference type="ARBA" id="ARBA00022448"/>
    </source>
</evidence>
<dbReference type="GO" id="GO:0015833">
    <property type="term" value="P:peptide transport"/>
    <property type="evidence" value="ECO:0007669"/>
    <property type="project" value="TreeGrafter"/>
</dbReference>
<dbReference type="PANTHER" id="PTHR30290:SF9">
    <property type="entry name" value="OLIGOPEPTIDE-BINDING PROTEIN APPA"/>
    <property type="match status" value="1"/>
</dbReference>
<feature type="domain" description="Solute-binding protein family 5" evidence="4">
    <location>
        <begin position="410"/>
        <end position="552"/>
    </location>
</feature>
<dbReference type="SUPFAM" id="SSF53850">
    <property type="entry name" value="Periplasmic binding protein-like II"/>
    <property type="match status" value="2"/>
</dbReference>
<dbReference type="Gene3D" id="3.10.105.10">
    <property type="entry name" value="Dipeptide-binding Protein, Domain 3"/>
    <property type="match status" value="1"/>
</dbReference>
<keyword evidence="2" id="KW-0813">Transport</keyword>
<dbReference type="GO" id="GO:1904680">
    <property type="term" value="F:peptide transmembrane transporter activity"/>
    <property type="evidence" value="ECO:0007669"/>
    <property type="project" value="TreeGrafter"/>
</dbReference>
<protein>
    <submittedName>
        <fullName evidence="5">Peptide/nickel transport system substrate-binding protein</fullName>
    </submittedName>
</protein>
<evidence type="ECO:0000256" key="3">
    <source>
        <dbReference type="ARBA" id="ARBA00022729"/>
    </source>
</evidence>
<evidence type="ECO:0000313" key="5">
    <source>
        <dbReference type="EMBL" id="SDX94640.1"/>
    </source>
</evidence>
<dbReference type="AlphaFoldDB" id="A0A1H3FUM8"/>
<dbReference type="RefSeq" id="WP_091461426.1">
    <property type="nucleotide sequence ID" value="NZ_FNPD01000006.1"/>
</dbReference>
<sequence>MRDSKALYNSKVFALVALVAFTALLFAFAPHIGAAAPFDEYDLPTDLLTIEDLYCVIIKDNDAQLLALEGGKVDMLGDIARISDIRRLSDNEKIDLYLAEGFHAFFLGLNLRKPPWDRVELRRSIWEVLDRKQIVRDVFGGYALPLFSFLPPASPYQAESPVGESNLEKARERLEKSGWRWSKKGVLIYPGQTKPIPRMKLMTPTAQVAPTTAEIAERICESMRGLGIPIETEPMDFSMMVSRLDRRDFDAYVIAWGLSRDPDSLYAFYHSSMDIEGGYNISGIKLPDLDEALEALKYAKDENEARAAAREAQKLLYEYVPQVPIYSRYYVTALRNDWENAVTSKYTTPDNVYSFLSLKHRKGRKNFYWSLPEEPRNLNPLSAGSAYDWQVLSLIYESLLGTDPFTLEDIPWLAKSWRIETTDDGRERTRLFFVVREDIKWHDGKPFTAEDVKATIAFMRRHSIPRYYDNVKDIEDIKIQGDLVVITFSQRSFWYLHQIGGLPILPAHVLCNTEDWRSLSPDKLIGTGPFQFASYKPGEYVKLLKNNNYWRRAVR</sequence>
<dbReference type="InterPro" id="IPR000914">
    <property type="entry name" value="SBP_5_dom"/>
</dbReference>
<feature type="domain" description="Solute-binding protein family 5" evidence="4">
    <location>
        <begin position="56"/>
        <end position="271"/>
    </location>
</feature>
<gene>
    <name evidence="5" type="ORF">SAMN03080603_01265</name>
</gene>
<keyword evidence="3" id="KW-0732">Signal</keyword>
<dbReference type="Pfam" id="PF00496">
    <property type="entry name" value="SBP_bac_5"/>
    <property type="match status" value="2"/>
</dbReference>
<proteinExistence type="inferred from homology"/>
<dbReference type="EMBL" id="FNPD01000006">
    <property type="protein sequence ID" value="SDX94640.1"/>
    <property type="molecule type" value="Genomic_DNA"/>
</dbReference>
<keyword evidence="6" id="KW-1185">Reference proteome</keyword>